<feature type="region of interest" description="Disordered" evidence="1">
    <location>
        <begin position="30"/>
        <end position="52"/>
    </location>
</feature>
<organism evidence="2 3">
    <name type="scientific">Synchytrium endobioticum</name>
    <dbReference type="NCBI Taxonomy" id="286115"/>
    <lineage>
        <taxon>Eukaryota</taxon>
        <taxon>Fungi</taxon>
        <taxon>Fungi incertae sedis</taxon>
        <taxon>Chytridiomycota</taxon>
        <taxon>Chytridiomycota incertae sedis</taxon>
        <taxon>Chytridiomycetes</taxon>
        <taxon>Synchytriales</taxon>
        <taxon>Synchytriaceae</taxon>
        <taxon>Synchytrium</taxon>
    </lineage>
</organism>
<accession>A0A507CX58</accession>
<reference evidence="2 3" key="1">
    <citation type="journal article" date="2019" name="Sci. Rep.">
        <title>Comparative genomics of chytrid fungi reveal insights into the obligate biotrophic and pathogenic lifestyle of Synchytrium endobioticum.</title>
        <authorList>
            <person name="van de Vossenberg B.T.L.H."/>
            <person name="Warris S."/>
            <person name="Nguyen H.D.T."/>
            <person name="van Gent-Pelzer M.P.E."/>
            <person name="Joly D.L."/>
            <person name="van de Geest H.C."/>
            <person name="Bonants P.J.M."/>
            <person name="Smith D.S."/>
            <person name="Levesque C.A."/>
            <person name="van der Lee T.A.J."/>
        </authorList>
    </citation>
    <scope>NUCLEOTIDE SEQUENCE [LARGE SCALE GENOMIC DNA]</scope>
    <source>
        <strain evidence="2 3">LEV6574</strain>
    </source>
</reference>
<feature type="region of interest" description="Disordered" evidence="1">
    <location>
        <begin position="100"/>
        <end position="120"/>
    </location>
</feature>
<sequence length="120" mass="13637">MQSKDYTPPVMPSTRHENCTVVVIGRKNTLESEGDSKKDNDVVPNNEIHKRAPHVTCQSPAIYSNSNVPLFYLQLPSKDKNTPMKRKANEGVHPGVGRARVEGLARRREKRRKSDLRVYL</sequence>
<protein>
    <submittedName>
        <fullName evidence="2">Uncharacterized protein</fullName>
    </submittedName>
</protein>
<proteinExistence type="predicted"/>
<name>A0A507CX58_9FUNG</name>
<dbReference type="AlphaFoldDB" id="A0A507CX58"/>
<dbReference type="EMBL" id="QEAM01000209">
    <property type="protein sequence ID" value="TPX43789.1"/>
    <property type="molecule type" value="Genomic_DNA"/>
</dbReference>
<evidence type="ECO:0000313" key="2">
    <source>
        <dbReference type="EMBL" id="TPX43789.1"/>
    </source>
</evidence>
<comment type="caution">
    <text evidence="2">The sequence shown here is derived from an EMBL/GenBank/DDBJ whole genome shotgun (WGS) entry which is preliminary data.</text>
</comment>
<dbReference type="Proteomes" id="UP000320475">
    <property type="component" value="Unassembled WGS sequence"/>
</dbReference>
<evidence type="ECO:0000313" key="3">
    <source>
        <dbReference type="Proteomes" id="UP000320475"/>
    </source>
</evidence>
<evidence type="ECO:0000256" key="1">
    <source>
        <dbReference type="SAM" id="MobiDB-lite"/>
    </source>
</evidence>
<feature type="compositionally biased region" description="Basic and acidic residues" evidence="1">
    <location>
        <begin position="30"/>
        <end position="41"/>
    </location>
</feature>
<gene>
    <name evidence="2" type="ORF">SeLEV6574_g04874</name>
</gene>